<dbReference type="RefSeq" id="XP_072860567.1">
    <property type="nucleotide sequence ID" value="XM_073004466.1"/>
</dbReference>
<feature type="transmembrane region" description="Helical" evidence="11">
    <location>
        <begin position="146"/>
        <end position="167"/>
    </location>
</feature>
<sequence length="322" mass="35966">MILNERENISRTGVTEFVLLGFSSLQTMQFPLFCLFLTIYILSVTGNTLVILMIRLDSRLHTPMCYFLSNLAWLEMIITTTVTPKMLSLLISEKKTISFFGCAVQVTLYFLSGTTEVLLLGAMSIDRYLAICNPLRYTAIMSNQMCMLLMFSCWLGSFFCVAISSVFKVGLPYCGPNVIDHFFCDTGPLIKLVCADTTRVQKVELISSCFTLLSSVSVTVASYLCIMVTVMRMPSVQGRKKAVSTFSSHITVASLYYGSSIFIYVRPIDSSPTDLNKMATVFNSVVTPLLNPIFYSYRNQVVKDVLKDTMKRIGSTLGKPID</sequence>
<dbReference type="SUPFAM" id="SSF81321">
    <property type="entry name" value="Family A G protein-coupled receptor-like"/>
    <property type="match status" value="1"/>
</dbReference>
<dbReference type="PANTHER" id="PTHR26454">
    <property type="entry name" value="OLFACTORY RECEPTOR"/>
    <property type="match status" value="1"/>
</dbReference>
<dbReference type="InterPro" id="IPR047132">
    <property type="entry name" value="Olfact_rcpt_6C-like"/>
</dbReference>
<feature type="transmembrane region" description="Helical" evidence="11">
    <location>
        <begin position="277"/>
        <end position="297"/>
    </location>
</feature>
<keyword evidence="2 11" id="KW-1003">Cell membrane</keyword>
<dbReference type="PROSITE" id="PS50262">
    <property type="entry name" value="G_PROTEIN_RECEP_F1_2"/>
    <property type="match status" value="1"/>
</dbReference>
<evidence type="ECO:0000259" key="12">
    <source>
        <dbReference type="PROSITE" id="PS50262"/>
    </source>
</evidence>
<feature type="transmembrane region" description="Helical" evidence="11">
    <location>
        <begin position="242"/>
        <end position="265"/>
    </location>
</feature>
<evidence type="ECO:0000256" key="7">
    <source>
        <dbReference type="ARBA" id="ARBA00023136"/>
    </source>
</evidence>
<evidence type="ECO:0000313" key="13">
    <source>
        <dbReference type="Proteomes" id="UP001652642"/>
    </source>
</evidence>
<dbReference type="GeneID" id="140708476"/>
<keyword evidence="9 10" id="KW-0807">Transducer</keyword>
<evidence type="ECO:0000256" key="6">
    <source>
        <dbReference type="ARBA" id="ARBA00023040"/>
    </source>
</evidence>
<reference evidence="14" key="1">
    <citation type="submission" date="2025-08" db="UniProtKB">
        <authorList>
            <consortium name="RefSeq"/>
        </authorList>
    </citation>
    <scope>IDENTIFICATION</scope>
</reference>
<dbReference type="PANTHER" id="PTHR26454:SF1">
    <property type="entry name" value="OLFACTORY RECEPTOR"/>
    <property type="match status" value="1"/>
</dbReference>
<evidence type="ECO:0000256" key="5">
    <source>
        <dbReference type="ARBA" id="ARBA00022989"/>
    </source>
</evidence>
<evidence type="ECO:0000256" key="4">
    <source>
        <dbReference type="ARBA" id="ARBA00022725"/>
    </source>
</evidence>
<keyword evidence="5 11" id="KW-1133">Transmembrane helix</keyword>
<feature type="transmembrane region" description="Helical" evidence="11">
    <location>
        <begin position="30"/>
        <end position="54"/>
    </location>
</feature>
<keyword evidence="6 10" id="KW-0297">G-protein coupled receptor</keyword>
<comment type="subcellular location">
    <subcellularLocation>
        <location evidence="1 11">Cell membrane</location>
        <topology evidence="1 11">Multi-pass membrane protein</topology>
    </subcellularLocation>
</comment>
<dbReference type="CDD" id="cd15912">
    <property type="entry name" value="7tmA_OR6C-like"/>
    <property type="match status" value="1"/>
</dbReference>
<keyword evidence="11" id="KW-0716">Sensory transduction</keyword>
<dbReference type="Pfam" id="PF13853">
    <property type="entry name" value="7tm_4"/>
    <property type="match status" value="1"/>
</dbReference>
<proteinExistence type="inferred from homology"/>
<dbReference type="PRINTS" id="PR00237">
    <property type="entry name" value="GPCRRHODOPSN"/>
</dbReference>
<evidence type="ECO:0000256" key="3">
    <source>
        <dbReference type="ARBA" id="ARBA00022692"/>
    </source>
</evidence>
<keyword evidence="8 10" id="KW-0675">Receptor</keyword>
<organism evidence="13 14">
    <name type="scientific">Pogona vitticeps</name>
    <name type="common">central bearded dragon</name>
    <dbReference type="NCBI Taxonomy" id="103695"/>
    <lineage>
        <taxon>Eukaryota</taxon>
        <taxon>Metazoa</taxon>
        <taxon>Chordata</taxon>
        <taxon>Craniata</taxon>
        <taxon>Vertebrata</taxon>
        <taxon>Euteleostomi</taxon>
        <taxon>Lepidosauria</taxon>
        <taxon>Squamata</taxon>
        <taxon>Bifurcata</taxon>
        <taxon>Unidentata</taxon>
        <taxon>Episquamata</taxon>
        <taxon>Toxicofera</taxon>
        <taxon>Iguania</taxon>
        <taxon>Acrodonta</taxon>
        <taxon>Agamidae</taxon>
        <taxon>Amphibolurinae</taxon>
        <taxon>Pogona</taxon>
    </lineage>
</organism>
<keyword evidence="4 11" id="KW-0552">Olfaction</keyword>
<dbReference type="InterPro" id="IPR000276">
    <property type="entry name" value="GPCR_Rhodpsn"/>
</dbReference>
<feature type="transmembrane region" description="Helical" evidence="11">
    <location>
        <begin position="97"/>
        <end position="125"/>
    </location>
</feature>
<evidence type="ECO:0000256" key="10">
    <source>
        <dbReference type="RuleBase" id="RU000688"/>
    </source>
</evidence>
<evidence type="ECO:0000256" key="11">
    <source>
        <dbReference type="RuleBase" id="RU363047"/>
    </source>
</evidence>
<dbReference type="Gene3D" id="1.20.1070.10">
    <property type="entry name" value="Rhodopsin 7-helix transmembrane proteins"/>
    <property type="match status" value="1"/>
</dbReference>
<keyword evidence="3 10" id="KW-0812">Transmembrane</keyword>
<keyword evidence="13" id="KW-1185">Reference proteome</keyword>
<dbReference type="Proteomes" id="UP001652642">
    <property type="component" value="Chromosome 6"/>
</dbReference>
<gene>
    <name evidence="14" type="primary">LOC140708476</name>
</gene>
<dbReference type="InterPro" id="IPR017452">
    <property type="entry name" value="GPCR_Rhodpsn_7TM"/>
</dbReference>
<comment type="similarity">
    <text evidence="10">Belongs to the G-protein coupled receptor 1 family.</text>
</comment>
<protein>
    <recommendedName>
        <fullName evidence="11">Olfactory receptor</fullName>
    </recommendedName>
</protein>
<evidence type="ECO:0000256" key="8">
    <source>
        <dbReference type="ARBA" id="ARBA00023170"/>
    </source>
</evidence>
<evidence type="ECO:0000256" key="9">
    <source>
        <dbReference type="ARBA" id="ARBA00023224"/>
    </source>
</evidence>
<feature type="transmembrane region" description="Helical" evidence="11">
    <location>
        <begin position="205"/>
        <end position="230"/>
    </location>
</feature>
<dbReference type="PROSITE" id="PS00237">
    <property type="entry name" value="G_PROTEIN_RECEP_F1_1"/>
    <property type="match status" value="1"/>
</dbReference>
<dbReference type="InterPro" id="IPR000725">
    <property type="entry name" value="Olfact_rcpt"/>
</dbReference>
<feature type="transmembrane region" description="Helical" evidence="11">
    <location>
        <begin position="66"/>
        <end position="91"/>
    </location>
</feature>
<evidence type="ECO:0000256" key="1">
    <source>
        <dbReference type="ARBA" id="ARBA00004651"/>
    </source>
</evidence>
<keyword evidence="7 11" id="KW-0472">Membrane</keyword>
<dbReference type="PRINTS" id="PR00245">
    <property type="entry name" value="OLFACTORYR"/>
</dbReference>
<evidence type="ECO:0000313" key="14">
    <source>
        <dbReference type="RefSeq" id="XP_072860567.1"/>
    </source>
</evidence>
<evidence type="ECO:0000256" key="2">
    <source>
        <dbReference type="ARBA" id="ARBA00022475"/>
    </source>
</evidence>
<name>A0ABM5GSD0_9SAUR</name>
<feature type="domain" description="G-protein coupled receptors family 1 profile" evidence="12">
    <location>
        <begin position="46"/>
        <end position="295"/>
    </location>
</feature>
<accession>A0ABM5GSD0</accession>